<dbReference type="AlphaFoldDB" id="A0A8J7G308"/>
<evidence type="ECO:0000313" key="3">
    <source>
        <dbReference type="Proteomes" id="UP000622653"/>
    </source>
</evidence>
<accession>A0A8J7G308</accession>
<evidence type="ECO:0000313" key="2">
    <source>
        <dbReference type="EMBL" id="MBF4501280.1"/>
    </source>
</evidence>
<gene>
    <name evidence="2" type="ORF">IRY55_07895</name>
</gene>
<dbReference type="EMBL" id="JADKPV010000003">
    <property type="protein sequence ID" value="MBF4501280.1"/>
    <property type="molecule type" value="Genomic_DNA"/>
</dbReference>
<dbReference type="Proteomes" id="UP000622653">
    <property type="component" value="Unassembled WGS sequence"/>
</dbReference>
<reference evidence="2" key="1">
    <citation type="submission" date="2020-11" db="EMBL/GenBank/DDBJ databases">
        <title>Multidrug resistant novel bacterium Savagea serpentis sp. nov., isolated from the scats of a vine snake (Ahaetulla nasuta).</title>
        <authorList>
            <person name="Venkata Ramana V."/>
            <person name="Vikas Patil S."/>
            <person name="Yogita Lugani V."/>
        </authorList>
    </citation>
    <scope>NUCLEOTIDE SEQUENCE</scope>
    <source>
        <strain evidence="2">SN6</strain>
    </source>
</reference>
<protein>
    <submittedName>
        <fullName evidence="2">Uncharacterized protein</fullName>
    </submittedName>
</protein>
<keyword evidence="3" id="KW-1185">Reference proteome</keyword>
<dbReference type="RefSeq" id="WP_194562765.1">
    <property type="nucleotide sequence ID" value="NZ_JADKPV010000003.1"/>
</dbReference>
<keyword evidence="1" id="KW-0175">Coiled coil</keyword>
<organism evidence="2 3">
    <name type="scientific">Savagea serpentis</name>
    <dbReference type="NCBI Taxonomy" id="2785297"/>
    <lineage>
        <taxon>Bacteria</taxon>
        <taxon>Bacillati</taxon>
        <taxon>Bacillota</taxon>
        <taxon>Bacilli</taxon>
        <taxon>Bacillales</taxon>
        <taxon>Caryophanaceae</taxon>
        <taxon>Savagea</taxon>
    </lineage>
</organism>
<evidence type="ECO:0000256" key="1">
    <source>
        <dbReference type="SAM" id="Coils"/>
    </source>
</evidence>
<comment type="caution">
    <text evidence="2">The sequence shown here is derived from an EMBL/GenBank/DDBJ whole genome shotgun (WGS) entry which is preliminary data.</text>
</comment>
<proteinExistence type="predicted"/>
<name>A0A8J7G308_9BACL</name>
<sequence>MKVVLSHREPSVQRVSHPYVTEKTVTFQPKQGDRIQIGAQARQLFDSSKSQSNVMDQLMKKREQIQEMRSNLIERTLEKGMELSTIKEQLKEIDKQIQDVEMNMLKQQMKEREQALEELKKEKEKPQEKKSEETTDRLIEHGVSLDQMQLLNQSKSILDGERNTIKIELELDAHRFWDVDPTAEAKGKKLANLDKRISDITDQLGERLGEVLQPDSEEQVEEE</sequence>
<feature type="coiled-coil region" evidence="1">
    <location>
        <begin position="55"/>
        <end position="129"/>
    </location>
</feature>